<reference evidence="1 2" key="1">
    <citation type="submission" date="2019-03" db="EMBL/GenBank/DDBJ databases">
        <title>The genome sequence of a newly discovered highly antifungal drug resistant Aspergillus species, Aspergillus tanneri NIH 1004.</title>
        <authorList>
            <person name="Mounaud S."/>
            <person name="Singh I."/>
            <person name="Joardar V."/>
            <person name="Pakala S."/>
            <person name="Pakala S."/>
            <person name="Venepally P."/>
            <person name="Hoover J."/>
            <person name="Nierman W."/>
            <person name="Chung J."/>
            <person name="Losada L."/>
        </authorList>
    </citation>
    <scope>NUCLEOTIDE SEQUENCE [LARGE SCALE GENOMIC DNA]</scope>
    <source>
        <strain evidence="1 2">NIH1004</strain>
    </source>
</reference>
<dbReference type="VEuPathDB" id="FungiDB:EYZ11_005636"/>
<gene>
    <name evidence="1" type="ORF">EYZ11_005636</name>
</gene>
<keyword evidence="2" id="KW-1185">Reference proteome</keyword>
<evidence type="ECO:0000313" key="2">
    <source>
        <dbReference type="Proteomes" id="UP000308092"/>
    </source>
</evidence>
<name>A0A4V3UPF6_9EURO</name>
<organism evidence="1 2">
    <name type="scientific">Aspergillus tanneri</name>
    <dbReference type="NCBI Taxonomy" id="1220188"/>
    <lineage>
        <taxon>Eukaryota</taxon>
        <taxon>Fungi</taxon>
        <taxon>Dikarya</taxon>
        <taxon>Ascomycota</taxon>
        <taxon>Pezizomycotina</taxon>
        <taxon>Eurotiomycetes</taxon>
        <taxon>Eurotiomycetidae</taxon>
        <taxon>Eurotiales</taxon>
        <taxon>Aspergillaceae</taxon>
        <taxon>Aspergillus</taxon>
        <taxon>Aspergillus subgen. Circumdati</taxon>
    </lineage>
</organism>
<proteinExistence type="predicted"/>
<comment type="caution">
    <text evidence="1">The sequence shown here is derived from an EMBL/GenBank/DDBJ whole genome shotgun (WGS) entry which is preliminary data.</text>
</comment>
<dbReference type="Proteomes" id="UP000308092">
    <property type="component" value="Unassembled WGS sequence"/>
</dbReference>
<evidence type="ECO:0000313" key="1">
    <source>
        <dbReference type="EMBL" id="THC94874.1"/>
    </source>
</evidence>
<accession>A0A4V3UPF6</accession>
<sequence length="70" mass="7488">MAANIPYGMGFELICIGLLNYMADSYTTATASALASSTFSSSILNPLVIQLARFFPLYPDLPDQTSGGNY</sequence>
<dbReference type="AlphaFoldDB" id="A0A4V3UPF6"/>
<dbReference type="EMBL" id="SOSA01000184">
    <property type="protein sequence ID" value="THC94874.1"/>
    <property type="molecule type" value="Genomic_DNA"/>
</dbReference>
<protein>
    <submittedName>
        <fullName evidence="1">Uncharacterized protein</fullName>
    </submittedName>
</protein>